<evidence type="ECO:0000313" key="3">
    <source>
        <dbReference type="Proteomes" id="UP001496627"/>
    </source>
</evidence>
<feature type="region of interest" description="Disordered" evidence="1">
    <location>
        <begin position="161"/>
        <end position="184"/>
    </location>
</feature>
<feature type="compositionally biased region" description="Low complexity" evidence="1">
    <location>
        <begin position="161"/>
        <end position="177"/>
    </location>
</feature>
<sequence>MGNLQLLNEIDCTASDSGESQDKQDRADGPRDHICLVDEIEEAPSPVGHAAPLSASIHNAVASGAVKLSQSSFRTATPAPQTYMRPISIKGDEAEGYREARGPEWRKAFYVLRDYRLTNLMHVEGDGNCLVDLMTREGVPISDGEMEMVYLTDEIMLALAPPAQSRATPSSPSPSTHSQRKGEI</sequence>
<feature type="region of interest" description="Disordered" evidence="1">
    <location>
        <begin position="1"/>
        <end position="30"/>
    </location>
</feature>
<name>A0ABV0MBC7_9HYPH</name>
<organism evidence="2 3">
    <name type="scientific">Neorhizobium phenanthreniclasticum</name>
    <dbReference type="NCBI Taxonomy" id="3157917"/>
    <lineage>
        <taxon>Bacteria</taxon>
        <taxon>Pseudomonadati</taxon>
        <taxon>Pseudomonadota</taxon>
        <taxon>Alphaproteobacteria</taxon>
        <taxon>Hyphomicrobiales</taxon>
        <taxon>Rhizobiaceae</taxon>
        <taxon>Rhizobium/Agrobacterium group</taxon>
        <taxon>Neorhizobium</taxon>
    </lineage>
</organism>
<dbReference type="EMBL" id="JBEAAL010000037">
    <property type="protein sequence ID" value="MEQ1409209.1"/>
    <property type="molecule type" value="Genomic_DNA"/>
</dbReference>
<accession>A0ABV0MBC7</accession>
<proteinExistence type="predicted"/>
<reference evidence="2 3" key="1">
    <citation type="submission" date="2024-05" db="EMBL/GenBank/DDBJ databases">
        <title>Neorhizobium sp. Rsf11, a plant growth promoting and heavy metal resistant PAH-degrader.</title>
        <authorList>
            <person name="Golubev S.N."/>
            <person name="Muratova A.Y."/>
            <person name="Markelova M.I."/>
        </authorList>
    </citation>
    <scope>NUCLEOTIDE SEQUENCE [LARGE SCALE GENOMIC DNA]</scope>
    <source>
        <strain evidence="2 3">Rsf11</strain>
    </source>
</reference>
<feature type="compositionally biased region" description="Basic and acidic residues" evidence="1">
    <location>
        <begin position="20"/>
        <end position="30"/>
    </location>
</feature>
<keyword evidence="3" id="KW-1185">Reference proteome</keyword>
<protein>
    <submittedName>
        <fullName evidence="2">Uncharacterized protein</fullName>
    </submittedName>
</protein>
<evidence type="ECO:0000256" key="1">
    <source>
        <dbReference type="SAM" id="MobiDB-lite"/>
    </source>
</evidence>
<dbReference type="RefSeq" id="WP_348864755.1">
    <property type="nucleotide sequence ID" value="NZ_JBEAAL010000037.1"/>
</dbReference>
<evidence type="ECO:0000313" key="2">
    <source>
        <dbReference type="EMBL" id="MEQ1409209.1"/>
    </source>
</evidence>
<dbReference type="Proteomes" id="UP001496627">
    <property type="component" value="Unassembled WGS sequence"/>
</dbReference>
<comment type="caution">
    <text evidence="2">The sequence shown here is derived from an EMBL/GenBank/DDBJ whole genome shotgun (WGS) entry which is preliminary data.</text>
</comment>
<gene>
    <name evidence="2" type="ORF">ABK249_30330</name>
</gene>